<protein>
    <submittedName>
        <fullName evidence="2">Uncharacterized protein</fullName>
    </submittedName>
</protein>
<feature type="transmembrane region" description="Helical" evidence="1">
    <location>
        <begin position="21"/>
        <end position="43"/>
    </location>
</feature>
<dbReference type="EMBL" id="PKOZ01000001">
    <property type="protein sequence ID" value="PQD96619.1"/>
    <property type="molecule type" value="Genomic_DNA"/>
</dbReference>
<evidence type="ECO:0000313" key="2">
    <source>
        <dbReference type="EMBL" id="PQD96619.1"/>
    </source>
</evidence>
<accession>A0A2S7N3M8</accession>
<keyword evidence="1" id="KW-0472">Membrane</keyword>
<dbReference type="RefSeq" id="WP_104847716.1">
    <property type="nucleotide sequence ID" value="NZ_PKOZ01000001.1"/>
</dbReference>
<evidence type="ECO:0000313" key="3">
    <source>
        <dbReference type="Proteomes" id="UP000239663"/>
    </source>
</evidence>
<reference evidence="2 3" key="1">
    <citation type="submission" date="2017-12" db="EMBL/GenBank/DDBJ databases">
        <title>Taxonomic description and draft genome of Pradoshia cofamensis Gen. nov., sp. nov., a thermotolerant bacillale isolated from anterior gut of earthworm Eisenia fetida.</title>
        <authorList>
            <person name="Saha T."/>
            <person name="Chakraborty R."/>
        </authorList>
    </citation>
    <scope>NUCLEOTIDE SEQUENCE [LARGE SCALE GENOMIC DNA]</scope>
    <source>
        <strain evidence="2 3">EAG3</strain>
    </source>
</reference>
<gene>
    <name evidence="2" type="ORF">CYL18_01610</name>
</gene>
<keyword evidence="1" id="KW-0812">Transmembrane</keyword>
<feature type="transmembrane region" description="Helical" evidence="1">
    <location>
        <begin position="84"/>
        <end position="105"/>
    </location>
</feature>
<evidence type="ECO:0000256" key="1">
    <source>
        <dbReference type="SAM" id="Phobius"/>
    </source>
</evidence>
<dbReference type="AlphaFoldDB" id="A0A2S7N3M8"/>
<keyword evidence="3" id="KW-1185">Reference proteome</keyword>
<comment type="caution">
    <text evidence="2">The sequence shown here is derived from an EMBL/GenBank/DDBJ whole genome shotgun (WGS) entry which is preliminary data.</text>
</comment>
<name>A0A2S7N3M8_9BACI</name>
<sequence>MKIWFRLRESINLFRLLAKKGYLCLYQLGIMVIALWTLASLAITYRKVFLNPFEALTVDEMPAIDQGWFAAMMTNIVSSEANRIIGKGLLFLLIWILLFLFIPLATRSLKRFRLFQFELELEDRDEQEYSGPLDMTDRLQLVSDLFSDKSKGTLYYFYDEQTGKADYEGAIAHFLEKYAAEGFQRQGVGINWALYEWSVLPDEWMRPAQISAEKGEPYIENQKVSINLKKKNIVVYTHRHLDKLLVSIFWSYTCRFDFIEQQYLFMLNQSVAVQLENIEYVCWIERIVNQDAIQECAYENTEGVGIQVGG</sequence>
<proteinExistence type="predicted"/>
<dbReference type="Proteomes" id="UP000239663">
    <property type="component" value="Unassembled WGS sequence"/>
</dbReference>
<organism evidence="2 3">
    <name type="scientific">Pradoshia eiseniae</name>
    <dbReference type="NCBI Taxonomy" id="2064768"/>
    <lineage>
        <taxon>Bacteria</taxon>
        <taxon>Bacillati</taxon>
        <taxon>Bacillota</taxon>
        <taxon>Bacilli</taxon>
        <taxon>Bacillales</taxon>
        <taxon>Bacillaceae</taxon>
        <taxon>Pradoshia</taxon>
    </lineage>
</organism>
<keyword evidence="1" id="KW-1133">Transmembrane helix</keyword>
<dbReference type="OrthoDB" id="2926337at2"/>